<sequence>MKSSGQIGPPRHIRRKSDVRTTEQAMDFIRKLERQIGQRYTPVAKAKLLGADRTRDTVDPVKYFQAAADIEATISPERFIETICAPGFCRPLF</sequence>
<evidence type="ECO:0000256" key="1">
    <source>
        <dbReference type="SAM" id="MobiDB-lite"/>
    </source>
</evidence>
<evidence type="ECO:0000313" key="3">
    <source>
        <dbReference type="Proteomes" id="UP001607302"/>
    </source>
</evidence>
<organism evidence="2 3">
    <name type="scientific">Vespula squamosa</name>
    <name type="common">Southern yellow jacket</name>
    <name type="synonym">Wasp</name>
    <dbReference type="NCBI Taxonomy" id="30214"/>
    <lineage>
        <taxon>Eukaryota</taxon>
        <taxon>Metazoa</taxon>
        <taxon>Ecdysozoa</taxon>
        <taxon>Arthropoda</taxon>
        <taxon>Hexapoda</taxon>
        <taxon>Insecta</taxon>
        <taxon>Pterygota</taxon>
        <taxon>Neoptera</taxon>
        <taxon>Endopterygota</taxon>
        <taxon>Hymenoptera</taxon>
        <taxon>Apocrita</taxon>
        <taxon>Aculeata</taxon>
        <taxon>Vespoidea</taxon>
        <taxon>Vespidae</taxon>
        <taxon>Vespinae</taxon>
        <taxon>Vespula</taxon>
    </lineage>
</organism>
<comment type="caution">
    <text evidence="2">The sequence shown here is derived from an EMBL/GenBank/DDBJ whole genome shotgun (WGS) entry which is preliminary data.</text>
</comment>
<protein>
    <submittedName>
        <fullName evidence="2">Uncharacterized protein</fullName>
    </submittedName>
</protein>
<dbReference type="EMBL" id="JAUDFV010000156">
    <property type="protein sequence ID" value="KAL2714844.1"/>
    <property type="molecule type" value="Genomic_DNA"/>
</dbReference>
<dbReference type="Proteomes" id="UP001607302">
    <property type="component" value="Unassembled WGS sequence"/>
</dbReference>
<keyword evidence="3" id="KW-1185">Reference proteome</keyword>
<feature type="region of interest" description="Disordered" evidence="1">
    <location>
        <begin position="1"/>
        <end position="22"/>
    </location>
</feature>
<proteinExistence type="predicted"/>
<dbReference type="AlphaFoldDB" id="A0ABD2A2L4"/>
<accession>A0ABD2A2L4</accession>
<gene>
    <name evidence="2" type="ORF">V1478_016029</name>
</gene>
<name>A0ABD2A2L4_VESSQ</name>
<evidence type="ECO:0000313" key="2">
    <source>
        <dbReference type="EMBL" id="KAL2714844.1"/>
    </source>
</evidence>
<reference evidence="2 3" key="1">
    <citation type="journal article" date="2024" name="Ann. Entomol. Soc. Am.">
        <title>Genomic analyses of the southern and eastern yellowjacket wasps (Hymenoptera: Vespidae) reveal evolutionary signatures of social life.</title>
        <authorList>
            <person name="Catto M.A."/>
            <person name="Caine P.B."/>
            <person name="Orr S.E."/>
            <person name="Hunt B.G."/>
            <person name="Goodisman M.A.D."/>
        </authorList>
    </citation>
    <scope>NUCLEOTIDE SEQUENCE [LARGE SCALE GENOMIC DNA]</scope>
    <source>
        <strain evidence="2">233</strain>
        <tissue evidence="2">Head and thorax</tissue>
    </source>
</reference>